<protein>
    <submittedName>
        <fullName evidence="2">Uncharacterized protein</fullName>
    </submittedName>
</protein>
<evidence type="ECO:0000256" key="1">
    <source>
        <dbReference type="SAM" id="SignalP"/>
    </source>
</evidence>
<proteinExistence type="predicted"/>
<dbReference type="RefSeq" id="WP_054556802.1">
    <property type="nucleotide sequence ID" value="NZ_CP084115.1"/>
</dbReference>
<comment type="caution">
    <text evidence="2">The sequence shown here is derived from an EMBL/GenBank/DDBJ whole genome shotgun (WGS) entry which is preliminary data.</text>
</comment>
<gene>
    <name evidence="2" type="ORF">Q4535_03340</name>
</gene>
<dbReference type="Proteomes" id="UP001170481">
    <property type="component" value="Unassembled WGS sequence"/>
</dbReference>
<dbReference type="AlphaFoldDB" id="A0AAP4TVJ3"/>
<evidence type="ECO:0000313" key="3">
    <source>
        <dbReference type="Proteomes" id="UP001170481"/>
    </source>
</evidence>
<feature type="chain" id="PRO_5042825934" evidence="1">
    <location>
        <begin position="24"/>
        <end position="88"/>
    </location>
</feature>
<reference evidence="2" key="1">
    <citation type="submission" date="2023-07" db="EMBL/GenBank/DDBJ databases">
        <title>Genome content predicts the carbon catabolic preferences of heterotrophic bacteria.</title>
        <authorList>
            <person name="Gralka M."/>
        </authorList>
    </citation>
    <scope>NUCLEOTIDE SEQUENCE</scope>
    <source>
        <strain evidence="2">C2R13</strain>
    </source>
</reference>
<dbReference type="EMBL" id="JAUORK010000003">
    <property type="protein sequence ID" value="MDO6671145.1"/>
    <property type="molecule type" value="Genomic_DNA"/>
</dbReference>
<sequence length="88" mass="9480">MIKSFMTHGLAAFALATSGLASADISTDDSSNVRFNSAQSHGIHSEVRDYQKSEKRYAANPDILITSRGNVFADSDVHGAVDIDADHR</sequence>
<evidence type="ECO:0000313" key="2">
    <source>
        <dbReference type="EMBL" id="MDO6671145.1"/>
    </source>
</evidence>
<accession>A0AAP4TVJ3</accession>
<keyword evidence="1" id="KW-0732">Signal</keyword>
<feature type="signal peptide" evidence="1">
    <location>
        <begin position="1"/>
        <end position="23"/>
    </location>
</feature>
<name>A0AAP4TVJ3_9GAMM</name>
<organism evidence="2 3">
    <name type="scientific">Cobetia amphilecti</name>
    <dbReference type="NCBI Taxonomy" id="1055104"/>
    <lineage>
        <taxon>Bacteria</taxon>
        <taxon>Pseudomonadati</taxon>
        <taxon>Pseudomonadota</taxon>
        <taxon>Gammaproteobacteria</taxon>
        <taxon>Oceanospirillales</taxon>
        <taxon>Halomonadaceae</taxon>
        <taxon>Cobetia</taxon>
    </lineage>
</organism>